<protein>
    <submittedName>
        <fullName evidence="1">Uncharacterized protein</fullName>
    </submittedName>
</protein>
<reference evidence="1" key="1">
    <citation type="submission" date="2022-10" db="EMBL/GenBank/DDBJ databases">
        <title>Human gut microbiome strain richness.</title>
        <authorList>
            <person name="Chen-Liaw A."/>
        </authorList>
    </citation>
    <scope>NUCLEOTIDE SEQUENCE</scope>
    <source>
        <strain evidence="1">1001713st1_F9_1001713B170221_170320</strain>
    </source>
</reference>
<organism evidence="1 2">
    <name type="scientific">Bacteroides uniformis</name>
    <dbReference type="NCBI Taxonomy" id="820"/>
    <lineage>
        <taxon>Bacteria</taxon>
        <taxon>Pseudomonadati</taxon>
        <taxon>Bacteroidota</taxon>
        <taxon>Bacteroidia</taxon>
        <taxon>Bacteroidales</taxon>
        <taxon>Bacteroidaceae</taxon>
        <taxon>Bacteroides</taxon>
    </lineage>
</organism>
<sequence length="59" mass="6926">RDNFFPRLGFSIPRLGIEKPSLGTYIRKIEKRYPIPNLIPPIGHLTSSLLYKTHFKKLF</sequence>
<accession>A0AAW6GW52</accession>
<dbReference type="RefSeq" id="WP_272201629.1">
    <property type="nucleotide sequence ID" value="NZ_JAQNSI010000079.1"/>
</dbReference>
<evidence type="ECO:0000313" key="1">
    <source>
        <dbReference type="EMBL" id="MDC1899511.1"/>
    </source>
</evidence>
<dbReference type="Proteomes" id="UP001222603">
    <property type="component" value="Unassembled WGS sequence"/>
</dbReference>
<evidence type="ECO:0000313" key="2">
    <source>
        <dbReference type="Proteomes" id="UP001222603"/>
    </source>
</evidence>
<comment type="caution">
    <text evidence="1">The sequence shown here is derived from an EMBL/GenBank/DDBJ whole genome shotgun (WGS) entry which is preliminary data.</text>
</comment>
<dbReference type="EMBL" id="JAQNSI010000079">
    <property type="protein sequence ID" value="MDC1899511.1"/>
    <property type="molecule type" value="Genomic_DNA"/>
</dbReference>
<proteinExistence type="predicted"/>
<feature type="non-terminal residue" evidence="1">
    <location>
        <position position="1"/>
    </location>
</feature>
<dbReference type="AlphaFoldDB" id="A0AAW6GW52"/>
<gene>
    <name evidence="1" type="ORF">POZ10_02630</name>
</gene>
<name>A0AAW6GW52_BACUN</name>